<dbReference type="AlphaFoldDB" id="A0A060CLJ3"/>
<dbReference type="Gene3D" id="3.90.550.10">
    <property type="entry name" value="Spore Coat Polysaccharide Biosynthesis Protein SpsA, Chain A"/>
    <property type="match status" value="1"/>
</dbReference>
<sequence length="63" mass="6883">MKFSCIMTTFNDGEMLRQSVASVLNQSCGDLELLLVDDGSDVPTTDILISLQGDPRLRILPQA</sequence>
<dbReference type="InterPro" id="IPR001173">
    <property type="entry name" value="Glyco_trans_2-like"/>
</dbReference>
<dbReference type="PANTHER" id="PTHR43685:SF2">
    <property type="entry name" value="GLYCOSYLTRANSFERASE 2-LIKE DOMAIN-CONTAINING PROTEIN"/>
    <property type="match status" value="1"/>
</dbReference>
<dbReference type="InterPro" id="IPR050834">
    <property type="entry name" value="Glycosyltransf_2"/>
</dbReference>
<proteinExistence type="predicted"/>
<dbReference type="PANTHER" id="PTHR43685">
    <property type="entry name" value="GLYCOSYLTRANSFERASE"/>
    <property type="match status" value="1"/>
</dbReference>
<evidence type="ECO:0000259" key="1">
    <source>
        <dbReference type="Pfam" id="PF00535"/>
    </source>
</evidence>
<reference evidence="2" key="1">
    <citation type="journal article" date="2013" name="Environ. Microbiol.">
        <title>Seasonally variable intestinal metagenomes of the red palm weevil (Rhynchophorus ferrugineus).</title>
        <authorList>
            <person name="Jia S."/>
            <person name="Zhang X."/>
            <person name="Zhang G."/>
            <person name="Yin A."/>
            <person name="Zhang S."/>
            <person name="Li F."/>
            <person name="Wang L."/>
            <person name="Zhao D."/>
            <person name="Yun Q."/>
            <person name="Tala"/>
            <person name="Wang J."/>
            <person name="Sun G."/>
            <person name="Baabdullah M."/>
            <person name="Yu X."/>
            <person name="Hu S."/>
            <person name="Al-Mssallem I.S."/>
            <person name="Yu J."/>
        </authorList>
    </citation>
    <scope>NUCLEOTIDE SEQUENCE</scope>
</reference>
<accession>A0A060CLJ3</accession>
<feature type="domain" description="Glycosyltransferase 2-like" evidence="1">
    <location>
        <begin position="4"/>
        <end position="61"/>
    </location>
</feature>
<feature type="non-terminal residue" evidence="2">
    <location>
        <position position="63"/>
    </location>
</feature>
<dbReference type="SUPFAM" id="SSF53448">
    <property type="entry name" value="Nucleotide-diphospho-sugar transferases"/>
    <property type="match status" value="1"/>
</dbReference>
<dbReference type="GO" id="GO:0044010">
    <property type="term" value="P:single-species biofilm formation"/>
    <property type="evidence" value="ECO:0007669"/>
    <property type="project" value="TreeGrafter"/>
</dbReference>
<dbReference type="CDD" id="cd00761">
    <property type="entry name" value="Glyco_tranf_GTA_type"/>
    <property type="match status" value="1"/>
</dbReference>
<dbReference type="EMBL" id="KF126344">
    <property type="protein sequence ID" value="AIA93691.1"/>
    <property type="molecule type" value="Genomic_DNA"/>
</dbReference>
<evidence type="ECO:0000313" key="2">
    <source>
        <dbReference type="EMBL" id="AIA93691.1"/>
    </source>
</evidence>
<dbReference type="InterPro" id="IPR029044">
    <property type="entry name" value="Nucleotide-diphossugar_trans"/>
</dbReference>
<dbReference type="Pfam" id="PF00535">
    <property type="entry name" value="Glycos_transf_2"/>
    <property type="match status" value="1"/>
</dbReference>
<protein>
    <submittedName>
        <fullName evidence="2">CAZy families GT2 protein</fullName>
    </submittedName>
</protein>
<name>A0A060CLJ3_9SPIO</name>
<organism evidence="2">
    <name type="scientific">uncultured Spirochaeta sp</name>
    <dbReference type="NCBI Taxonomy" id="174390"/>
    <lineage>
        <taxon>Bacteria</taxon>
        <taxon>Pseudomonadati</taxon>
        <taxon>Spirochaetota</taxon>
        <taxon>Spirochaetia</taxon>
        <taxon>Spirochaetales</taxon>
        <taxon>Spirochaetaceae</taxon>
        <taxon>Spirochaeta</taxon>
        <taxon>environmental samples</taxon>
    </lineage>
</organism>